<keyword evidence="4 8" id="KW-0238">DNA-binding</keyword>
<evidence type="ECO:0000256" key="6">
    <source>
        <dbReference type="PROSITE-ProRule" id="PRU00169"/>
    </source>
</evidence>
<dbReference type="Gene3D" id="1.10.10.10">
    <property type="entry name" value="Winged helix-like DNA-binding domain superfamily/Winged helix DNA-binding domain"/>
    <property type="match status" value="1"/>
</dbReference>
<evidence type="ECO:0000256" key="5">
    <source>
        <dbReference type="ARBA" id="ARBA00023163"/>
    </source>
</evidence>
<proteinExistence type="predicted"/>
<dbReference type="InterPro" id="IPR001867">
    <property type="entry name" value="OmpR/PhoB-type_DNA-bd"/>
</dbReference>
<evidence type="ECO:0000313" key="8">
    <source>
        <dbReference type="EMBL" id="SMF76206.1"/>
    </source>
</evidence>
<dbReference type="SMART" id="SM00448">
    <property type="entry name" value="REC"/>
    <property type="match status" value="1"/>
</dbReference>
<dbReference type="PROSITE" id="PS50110">
    <property type="entry name" value="RESPONSE_REGULATORY"/>
    <property type="match status" value="1"/>
</dbReference>
<dbReference type="PANTHER" id="PTHR48111:SF1">
    <property type="entry name" value="TWO-COMPONENT RESPONSE REGULATOR ORR33"/>
    <property type="match status" value="1"/>
</dbReference>
<evidence type="ECO:0000256" key="2">
    <source>
        <dbReference type="ARBA" id="ARBA00023012"/>
    </source>
</evidence>
<evidence type="ECO:0000313" key="9">
    <source>
        <dbReference type="Proteomes" id="UP000192907"/>
    </source>
</evidence>
<name>A0A1Y6CT65_9BACT</name>
<dbReference type="Pfam" id="PF00072">
    <property type="entry name" value="Response_reg"/>
    <property type="match status" value="1"/>
</dbReference>
<protein>
    <submittedName>
        <fullName evidence="8">DNA-binding response regulator, OmpR family, contains REC and winged-helix (WHTH) domain</fullName>
    </submittedName>
</protein>
<dbReference type="GO" id="GO:0006355">
    <property type="term" value="P:regulation of DNA-templated transcription"/>
    <property type="evidence" value="ECO:0007669"/>
    <property type="project" value="InterPro"/>
</dbReference>
<feature type="domain" description="Response regulatory" evidence="7">
    <location>
        <begin position="6"/>
        <end position="125"/>
    </location>
</feature>
<dbReference type="RefSeq" id="WP_159455679.1">
    <property type="nucleotide sequence ID" value="NZ_FWZT01000030.1"/>
</dbReference>
<gene>
    <name evidence="8" type="ORF">SAMN06296036_1309</name>
</gene>
<keyword evidence="2" id="KW-0902">Two-component regulatory system</keyword>
<dbReference type="STRING" id="1513793.SAMN06296036_1309"/>
<dbReference type="InterPro" id="IPR001789">
    <property type="entry name" value="Sig_transdc_resp-reg_receiver"/>
</dbReference>
<reference evidence="9" key="1">
    <citation type="submission" date="2017-04" db="EMBL/GenBank/DDBJ databases">
        <authorList>
            <person name="Varghese N."/>
            <person name="Submissions S."/>
        </authorList>
    </citation>
    <scope>NUCLEOTIDE SEQUENCE [LARGE SCALE GENOMIC DNA]</scope>
    <source>
        <strain evidence="9">RKEM611</strain>
    </source>
</reference>
<dbReference type="Proteomes" id="UP000192907">
    <property type="component" value="Unassembled WGS sequence"/>
</dbReference>
<dbReference type="GO" id="GO:0032993">
    <property type="term" value="C:protein-DNA complex"/>
    <property type="evidence" value="ECO:0007669"/>
    <property type="project" value="TreeGrafter"/>
</dbReference>
<keyword evidence="1 6" id="KW-0597">Phosphoprotein</keyword>
<keyword evidence="3" id="KW-0805">Transcription regulation</keyword>
<accession>A0A1Y6CT65</accession>
<dbReference type="Pfam" id="PF00486">
    <property type="entry name" value="Trans_reg_C"/>
    <property type="match status" value="1"/>
</dbReference>
<evidence type="ECO:0000256" key="4">
    <source>
        <dbReference type="ARBA" id="ARBA00023125"/>
    </source>
</evidence>
<dbReference type="InterPro" id="IPR011006">
    <property type="entry name" value="CheY-like_superfamily"/>
</dbReference>
<dbReference type="AlphaFoldDB" id="A0A1Y6CT65"/>
<dbReference type="SUPFAM" id="SSF52172">
    <property type="entry name" value="CheY-like"/>
    <property type="match status" value="1"/>
</dbReference>
<dbReference type="GO" id="GO:0000156">
    <property type="term" value="F:phosphorelay response regulator activity"/>
    <property type="evidence" value="ECO:0007669"/>
    <property type="project" value="TreeGrafter"/>
</dbReference>
<dbReference type="InterPro" id="IPR039420">
    <property type="entry name" value="WalR-like"/>
</dbReference>
<evidence type="ECO:0000256" key="3">
    <source>
        <dbReference type="ARBA" id="ARBA00023015"/>
    </source>
</evidence>
<dbReference type="PANTHER" id="PTHR48111">
    <property type="entry name" value="REGULATOR OF RPOS"/>
    <property type="match status" value="1"/>
</dbReference>
<dbReference type="GO" id="GO:0000976">
    <property type="term" value="F:transcription cis-regulatory region binding"/>
    <property type="evidence" value="ECO:0007669"/>
    <property type="project" value="TreeGrafter"/>
</dbReference>
<dbReference type="EMBL" id="FWZT01000030">
    <property type="protein sequence ID" value="SMF76206.1"/>
    <property type="molecule type" value="Genomic_DNA"/>
</dbReference>
<keyword evidence="9" id="KW-1185">Reference proteome</keyword>
<feature type="modified residue" description="4-aspartylphosphate" evidence="6">
    <location>
        <position position="57"/>
    </location>
</feature>
<dbReference type="InterPro" id="IPR036388">
    <property type="entry name" value="WH-like_DNA-bd_sf"/>
</dbReference>
<dbReference type="GO" id="GO:0005829">
    <property type="term" value="C:cytosol"/>
    <property type="evidence" value="ECO:0007669"/>
    <property type="project" value="TreeGrafter"/>
</dbReference>
<dbReference type="CDD" id="cd00156">
    <property type="entry name" value="REC"/>
    <property type="match status" value="1"/>
</dbReference>
<organism evidence="8 9">
    <name type="scientific">Pseudobacteriovorax antillogorgiicola</name>
    <dbReference type="NCBI Taxonomy" id="1513793"/>
    <lineage>
        <taxon>Bacteria</taxon>
        <taxon>Pseudomonadati</taxon>
        <taxon>Bdellovibrionota</taxon>
        <taxon>Oligoflexia</taxon>
        <taxon>Oligoflexales</taxon>
        <taxon>Pseudobacteriovoracaceae</taxon>
        <taxon>Pseudobacteriovorax</taxon>
    </lineage>
</organism>
<evidence type="ECO:0000256" key="1">
    <source>
        <dbReference type="ARBA" id="ARBA00022553"/>
    </source>
</evidence>
<evidence type="ECO:0000259" key="7">
    <source>
        <dbReference type="PROSITE" id="PS50110"/>
    </source>
</evidence>
<dbReference type="Gene3D" id="3.40.50.2300">
    <property type="match status" value="1"/>
</dbReference>
<sequence length="238" mass="26674">MSAKPLIWIIDDQPEFLNNLELAFKIFYEVKSFVTSEALLAEISKPDVQYPQLLVSDLVLENDTLLIHLLEREDMQNFLKRSQILVLSGNPSQEVITRLLELGVIDFISKPANIDELIVKINRAIAKPKQDNGLVSYHSEISTDPTNRIVHCEGRSAEELTGREFQVLTAILRAGEDGLGKKDLIKEVWSGKAIDPSALSVHLTSLRKKIKEIGVNVTYNRSTDTYSIAIADSMKQVS</sequence>
<keyword evidence="5" id="KW-0804">Transcription</keyword>